<keyword evidence="2" id="KW-1185">Reference proteome</keyword>
<reference evidence="1 2" key="1">
    <citation type="submission" date="2024-02" db="EMBL/GenBank/DDBJ databases">
        <authorList>
            <person name="Chen Y."/>
            <person name="Shah S."/>
            <person name="Dougan E. K."/>
            <person name="Thang M."/>
            <person name="Chan C."/>
        </authorList>
    </citation>
    <scope>NUCLEOTIDE SEQUENCE [LARGE SCALE GENOMIC DNA]</scope>
</reference>
<dbReference type="Proteomes" id="UP001642464">
    <property type="component" value="Unassembled WGS sequence"/>
</dbReference>
<organism evidence="1 2">
    <name type="scientific">Durusdinium trenchii</name>
    <dbReference type="NCBI Taxonomy" id="1381693"/>
    <lineage>
        <taxon>Eukaryota</taxon>
        <taxon>Sar</taxon>
        <taxon>Alveolata</taxon>
        <taxon>Dinophyceae</taxon>
        <taxon>Suessiales</taxon>
        <taxon>Symbiodiniaceae</taxon>
        <taxon>Durusdinium</taxon>
    </lineage>
</organism>
<comment type="caution">
    <text evidence="1">The sequence shown here is derived from an EMBL/GenBank/DDBJ whole genome shotgun (WGS) entry which is preliminary data.</text>
</comment>
<dbReference type="EMBL" id="CAXAMM010043473">
    <property type="protein sequence ID" value="CAK9110211.1"/>
    <property type="molecule type" value="Genomic_DNA"/>
</dbReference>
<protein>
    <submittedName>
        <fullName evidence="1">Uncharacterized protein</fullName>
    </submittedName>
</protein>
<sequence length="136" mass="15475">MCLFSEEVSQNASRADVPESQNVGGGQLELLATLEILLEPTSTAHRDWIYCDEAWCQETVYTSSGEIDWDATYKARQYCRTWDEGCDCNEDWEYKCDSYGYKARHAHGHAHMGTCMCNAALVHHVLLQIDWEDGGM</sequence>
<gene>
    <name evidence="1" type="ORF">SCF082_LOCUS51192</name>
</gene>
<accession>A0ABP0SCY4</accession>
<evidence type="ECO:0000313" key="2">
    <source>
        <dbReference type="Proteomes" id="UP001642464"/>
    </source>
</evidence>
<evidence type="ECO:0000313" key="1">
    <source>
        <dbReference type="EMBL" id="CAK9110211.1"/>
    </source>
</evidence>
<proteinExistence type="predicted"/>
<name>A0ABP0SCY4_9DINO</name>